<dbReference type="Pfam" id="PF19630">
    <property type="entry name" value="DUF6134"/>
    <property type="match status" value="1"/>
</dbReference>
<organism evidence="1 2">
    <name type="scientific">Nitrincola lacisaponensis</name>
    <dbReference type="NCBI Taxonomy" id="267850"/>
    <lineage>
        <taxon>Bacteria</taxon>
        <taxon>Pseudomonadati</taxon>
        <taxon>Pseudomonadota</taxon>
        <taxon>Gammaproteobacteria</taxon>
        <taxon>Oceanospirillales</taxon>
        <taxon>Oceanospirillaceae</taxon>
        <taxon>Nitrincola</taxon>
    </lineage>
</organism>
<evidence type="ECO:0000313" key="2">
    <source>
        <dbReference type="Proteomes" id="UP000027318"/>
    </source>
</evidence>
<proteinExistence type="predicted"/>
<sequence length="212" mass="24180">MLPVQAADLLSPNQVLALYGERVEFDVQRSGRSIGNHHLIFSEENEQLRVDVEMNLNIRVLGLFSYRYVYQATEWWREGVLQRLQVWVNDNGDETRITAVAEGDQLRLTEGEQTRWLPGDLLTTNHWNSAILAQQTVLNTLTGESSQLSVEYLGEAQAPVGTQEVPVRLYRLGGELKDTQTWYDSEGRWLGMEFSARDDSRIRLVKRGGQDG</sequence>
<dbReference type="STRING" id="267850.ADINL_2268"/>
<dbReference type="InterPro" id="IPR045767">
    <property type="entry name" value="DUF6134"/>
</dbReference>
<name>A0A063Y0B2_9GAMM</name>
<dbReference type="EMBL" id="JMSZ01000032">
    <property type="protein sequence ID" value="KDE39139.1"/>
    <property type="molecule type" value="Genomic_DNA"/>
</dbReference>
<reference evidence="1 2" key="1">
    <citation type="journal article" date="2005" name="Int. J. Syst. Evol. Microbiol.">
        <title>Nitrincola lacisaponensis gen. nov., sp. nov., a novel alkaliphilic bacterium isolated from an alkaline, saline lake.</title>
        <authorList>
            <person name="Dimitriu P.A."/>
            <person name="Shukla S.K."/>
            <person name="Conradt J."/>
            <person name="Marquez M.C."/>
            <person name="Ventosa A."/>
            <person name="Maglia A."/>
            <person name="Peyton B.M."/>
            <person name="Pinkart H.C."/>
            <person name="Mormile M.R."/>
        </authorList>
    </citation>
    <scope>NUCLEOTIDE SEQUENCE [LARGE SCALE GENOMIC DNA]</scope>
    <source>
        <strain evidence="1 2">4CA</strain>
    </source>
</reference>
<protein>
    <submittedName>
        <fullName evidence="1">Uncharacterized protein</fullName>
    </submittedName>
</protein>
<gene>
    <name evidence="1" type="ORF">ADINL_2268</name>
</gene>
<keyword evidence="2" id="KW-1185">Reference proteome</keyword>
<dbReference type="AlphaFoldDB" id="A0A063Y0B2"/>
<accession>A0A063Y0B2</accession>
<evidence type="ECO:0000313" key="1">
    <source>
        <dbReference type="EMBL" id="KDE39139.1"/>
    </source>
</evidence>
<dbReference type="Proteomes" id="UP000027318">
    <property type="component" value="Unassembled WGS sequence"/>
</dbReference>
<comment type="caution">
    <text evidence="1">The sequence shown here is derived from an EMBL/GenBank/DDBJ whole genome shotgun (WGS) entry which is preliminary data.</text>
</comment>